<evidence type="ECO:0000313" key="3">
    <source>
        <dbReference type="Proteomes" id="UP000178372"/>
    </source>
</evidence>
<organism evidence="2 3">
    <name type="scientific">Candidatus Roizmanbacteria bacterium RIFCSPHIGHO2_01_FULL_39_12b</name>
    <dbReference type="NCBI Taxonomy" id="1802030"/>
    <lineage>
        <taxon>Bacteria</taxon>
        <taxon>Candidatus Roizmaniibacteriota</taxon>
    </lineage>
</organism>
<dbReference type="PANTHER" id="PTHR46390">
    <property type="entry name" value="MANNOSE-1-PHOSPHATE GUANYLYLTRANSFERASE"/>
    <property type="match status" value="1"/>
</dbReference>
<name>A0A1F7GDS1_9BACT</name>
<accession>A0A1F7GDS1</accession>
<dbReference type="InterPro" id="IPR029044">
    <property type="entry name" value="Nucleotide-diphossugar_trans"/>
</dbReference>
<dbReference type="EMBL" id="MFZF01000007">
    <property type="protein sequence ID" value="OGK17027.1"/>
    <property type="molecule type" value="Genomic_DNA"/>
</dbReference>
<dbReference type="Gene3D" id="3.90.550.10">
    <property type="entry name" value="Spore Coat Polysaccharide Biosynthesis Protein SpsA, Chain A"/>
    <property type="match status" value="1"/>
</dbReference>
<dbReference type="AlphaFoldDB" id="A0A1F7GDS1"/>
<gene>
    <name evidence="2" type="ORF">A2690_02550</name>
</gene>
<dbReference type="Proteomes" id="UP000178372">
    <property type="component" value="Unassembled WGS sequence"/>
</dbReference>
<evidence type="ECO:0000259" key="1">
    <source>
        <dbReference type="Pfam" id="PF00483"/>
    </source>
</evidence>
<proteinExistence type="predicted"/>
<dbReference type="SUPFAM" id="SSF159283">
    <property type="entry name" value="Guanosine diphospho-D-mannose pyrophosphorylase/mannose-6-phosphate isomerase linker domain"/>
    <property type="match status" value="1"/>
</dbReference>
<sequence>MKAIIFAGGAGTRLWPLSRSNSPKQFKNYIHEKTMFQLAVDRLVPEFSFKDIFVATGVHYKNELLSQVPDLIEENIILEPSTRDIGPAVGLVAAIFSKRCPNEPLAILWGSDHLVKDEKKFLRMLYAGEKIIKKNPEKIVFFGQKPRFATTNLGWITIGNKEEQVDGIASYQFKGWKYRPDPETAISYFASHDHVWNPGYFVVTSTYLWELFKTHSPKLFKKLEIIQQSVNTPKFNNVLSLEYPKIEKISFDNAVLEHVDPAQATVLVDDFGWSDVGAWEQLKEALQESKSANVVRGNVMLEDSQDSLVFNLDENKTIVGIDLNDLIVINTPDVILVTPKTSVSKIKTFVESLKGTALEKLT</sequence>
<feature type="domain" description="Nucleotidyl transferase" evidence="1">
    <location>
        <begin position="2"/>
        <end position="288"/>
    </location>
</feature>
<dbReference type="InterPro" id="IPR051161">
    <property type="entry name" value="Mannose-6P_isomerase_type2"/>
</dbReference>
<evidence type="ECO:0000313" key="2">
    <source>
        <dbReference type="EMBL" id="OGK17027.1"/>
    </source>
</evidence>
<dbReference type="GO" id="GO:0009298">
    <property type="term" value="P:GDP-mannose biosynthetic process"/>
    <property type="evidence" value="ECO:0007669"/>
    <property type="project" value="TreeGrafter"/>
</dbReference>
<dbReference type="SUPFAM" id="SSF53448">
    <property type="entry name" value="Nucleotide-diphospho-sugar transferases"/>
    <property type="match status" value="1"/>
</dbReference>
<dbReference type="Pfam" id="PF00483">
    <property type="entry name" value="NTP_transferase"/>
    <property type="match status" value="1"/>
</dbReference>
<dbReference type="GO" id="GO:0004475">
    <property type="term" value="F:mannose-1-phosphate guanylyltransferase (GTP) activity"/>
    <property type="evidence" value="ECO:0007669"/>
    <property type="project" value="TreeGrafter"/>
</dbReference>
<reference evidence="2 3" key="1">
    <citation type="journal article" date="2016" name="Nat. Commun.">
        <title>Thousands of microbial genomes shed light on interconnected biogeochemical processes in an aquifer system.</title>
        <authorList>
            <person name="Anantharaman K."/>
            <person name="Brown C.T."/>
            <person name="Hug L.A."/>
            <person name="Sharon I."/>
            <person name="Castelle C.J."/>
            <person name="Probst A.J."/>
            <person name="Thomas B.C."/>
            <person name="Singh A."/>
            <person name="Wilkins M.J."/>
            <person name="Karaoz U."/>
            <person name="Brodie E.L."/>
            <person name="Williams K.H."/>
            <person name="Hubbard S.S."/>
            <person name="Banfield J.F."/>
        </authorList>
    </citation>
    <scope>NUCLEOTIDE SEQUENCE [LARGE SCALE GENOMIC DNA]</scope>
</reference>
<comment type="caution">
    <text evidence="2">The sequence shown here is derived from an EMBL/GenBank/DDBJ whole genome shotgun (WGS) entry which is preliminary data.</text>
</comment>
<dbReference type="PANTHER" id="PTHR46390:SF1">
    <property type="entry name" value="MANNOSE-1-PHOSPHATE GUANYLYLTRANSFERASE"/>
    <property type="match status" value="1"/>
</dbReference>
<protein>
    <recommendedName>
        <fullName evidence="1">Nucleotidyl transferase domain-containing protein</fullName>
    </recommendedName>
</protein>
<dbReference type="InterPro" id="IPR005835">
    <property type="entry name" value="NTP_transferase_dom"/>
</dbReference>